<protein>
    <recommendedName>
        <fullName evidence="3">Complex 1 LYR protein</fullName>
    </recommendedName>
</protein>
<organism evidence="1 2">
    <name type="scientific">Mycena chlorophos</name>
    <name type="common">Agaric fungus</name>
    <name type="synonym">Agaricus chlorophos</name>
    <dbReference type="NCBI Taxonomy" id="658473"/>
    <lineage>
        <taxon>Eukaryota</taxon>
        <taxon>Fungi</taxon>
        <taxon>Dikarya</taxon>
        <taxon>Basidiomycota</taxon>
        <taxon>Agaricomycotina</taxon>
        <taxon>Agaricomycetes</taxon>
        <taxon>Agaricomycetidae</taxon>
        <taxon>Agaricales</taxon>
        <taxon>Marasmiineae</taxon>
        <taxon>Mycenaceae</taxon>
        <taxon>Mycena</taxon>
    </lineage>
</organism>
<evidence type="ECO:0000313" key="2">
    <source>
        <dbReference type="Proteomes" id="UP000815677"/>
    </source>
</evidence>
<name>A0ABQ0LSP8_MYCCL</name>
<gene>
    <name evidence="1" type="ORF">MCHLO_10962</name>
</gene>
<dbReference type="Proteomes" id="UP000815677">
    <property type="component" value="Unassembled WGS sequence"/>
</dbReference>
<dbReference type="InterPro" id="IPR039196">
    <property type="entry name" value="Fmc1"/>
</dbReference>
<evidence type="ECO:0000313" key="1">
    <source>
        <dbReference type="EMBL" id="GAT54079.1"/>
    </source>
</evidence>
<dbReference type="PANTHER" id="PTHR28015">
    <property type="entry name" value="ATP SYNTHASE ASSEMBLY FACTOR FMC1, MITOCHONDRIAL"/>
    <property type="match status" value="1"/>
</dbReference>
<accession>A0ABQ0LSP8</accession>
<sequence length="92" mass="10299">MAATYRAVLRELRASAVAPGKLNPAIIAGFRSIISAEADIQNALIFMRSQRVYNELLEQYNPTINYTEDERIKATGRRVGVELPRTYDPNSA</sequence>
<dbReference type="Pfam" id="PF13233">
    <property type="entry name" value="Complex1_LYR_2"/>
    <property type="match status" value="1"/>
</dbReference>
<dbReference type="PANTHER" id="PTHR28015:SF1">
    <property type="entry name" value="ATP SYNTHASE ASSEMBLY FACTOR FMC1, MITOCHONDRIAL"/>
    <property type="match status" value="1"/>
</dbReference>
<dbReference type="EMBL" id="DF848493">
    <property type="protein sequence ID" value="GAT54079.1"/>
    <property type="molecule type" value="Genomic_DNA"/>
</dbReference>
<reference evidence="1" key="1">
    <citation type="submission" date="2014-09" db="EMBL/GenBank/DDBJ databases">
        <title>Genome sequence of the luminous mushroom Mycena chlorophos for searching fungal bioluminescence genes.</title>
        <authorList>
            <person name="Tanaka Y."/>
            <person name="Kasuga D."/>
            <person name="Oba Y."/>
            <person name="Hase S."/>
            <person name="Sato K."/>
            <person name="Oba Y."/>
            <person name="Sakakibara Y."/>
        </authorList>
    </citation>
    <scope>NUCLEOTIDE SEQUENCE</scope>
</reference>
<keyword evidence="2" id="KW-1185">Reference proteome</keyword>
<proteinExistence type="predicted"/>
<evidence type="ECO:0008006" key="3">
    <source>
        <dbReference type="Google" id="ProtNLM"/>
    </source>
</evidence>